<dbReference type="Proteomes" id="UP000027265">
    <property type="component" value="Unassembled WGS sequence"/>
</dbReference>
<gene>
    <name evidence="9" type="ORF">JAAARDRAFT_202123</name>
</gene>
<dbReference type="HOGENOM" id="CLU_048121_2_0_1"/>
<name>A0A067QCQ7_9AGAM</name>
<proteinExistence type="predicted"/>
<dbReference type="GO" id="GO:0016746">
    <property type="term" value="F:acyltransferase activity"/>
    <property type="evidence" value="ECO:0007669"/>
    <property type="project" value="UniProtKB-KW"/>
</dbReference>
<organism evidence="9 10">
    <name type="scientific">Jaapia argillacea MUCL 33604</name>
    <dbReference type="NCBI Taxonomy" id="933084"/>
    <lineage>
        <taxon>Eukaryota</taxon>
        <taxon>Fungi</taxon>
        <taxon>Dikarya</taxon>
        <taxon>Basidiomycota</taxon>
        <taxon>Agaricomycotina</taxon>
        <taxon>Agaricomycetes</taxon>
        <taxon>Agaricomycetidae</taxon>
        <taxon>Jaapiales</taxon>
        <taxon>Jaapiaceae</taxon>
        <taxon>Jaapia</taxon>
    </lineage>
</organism>
<evidence type="ECO:0008006" key="11">
    <source>
        <dbReference type="Google" id="ProtNLM"/>
    </source>
</evidence>
<keyword evidence="2 8" id="KW-0812">Transmembrane</keyword>
<dbReference type="FunCoup" id="A0A067QCQ7">
    <property type="interactions" value="56"/>
</dbReference>
<evidence type="ECO:0000256" key="4">
    <source>
        <dbReference type="ARBA" id="ARBA00023098"/>
    </source>
</evidence>
<evidence type="ECO:0000256" key="7">
    <source>
        <dbReference type="SAM" id="MobiDB-lite"/>
    </source>
</evidence>
<keyword evidence="1" id="KW-0808">Transferase</keyword>
<keyword evidence="4" id="KW-0443">Lipid metabolism</keyword>
<dbReference type="OrthoDB" id="272512at2759"/>
<keyword evidence="3 8" id="KW-1133">Transmembrane helix</keyword>
<evidence type="ECO:0000256" key="8">
    <source>
        <dbReference type="SAM" id="Phobius"/>
    </source>
</evidence>
<evidence type="ECO:0000256" key="6">
    <source>
        <dbReference type="ARBA" id="ARBA00023315"/>
    </source>
</evidence>
<dbReference type="PANTHER" id="PTHR23063">
    <property type="entry name" value="PHOSPHOLIPID ACYLTRANSFERASE"/>
    <property type="match status" value="1"/>
</dbReference>
<evidence type="ECO:0000313" key="9">
    <source>
        <dbReference type="EMBL" id="KDQ64853.1"/>
    </source>
</evidence>
<dbReference type="PANTHER" id="PTHR23063:SF60">
    <property type="entry name" value="LYSOPHOSPHATIDIC ACID:OLEOYL-COA ACYLTRANSFERASE 1"/>
    <property type="match status" value="1"/>
</dbReference>
<accession>A0A067QCQ7</accession>
<feature type="compositionally biased region" description="Low complexity" evidence="7">
    <location>
        <begin position="180"/>
        <end position="192"/>
    </location>
</feature>
<dbReference type="STRING" id="933084.A0A067QCQ7"/>
<dbReference type="AlphaFoldDB" id="A0A067QCQ7"/>
<evidence type="ECO:0000313" key="10">
    <source>
        <dbReference type="Proteomes" id="UP000027265"/>
    </source>
</evidence>
<dbReference type="EMBL" id="KL197709">
    <property type="protein sequence ID" value="KDQ64853.1"/>
    <property type="molecule type" value="Genomic_DNA"/>
</dbReference>
<feature type="transmembrane region" description="Helical" evidence="8">
    <location>
        <begin position="32"/>
        <end position="58"/>
    </location>
</feature>
<keyword evidence="5 8" id="KW-0472">Membrane</keyword>
<reference evidence="10" key="1">
    <citation type="journal article" date="2014" name="Proc. Natl. Acad. Sci. U.S.A.">
        <title>Extensive sampling of basidiomycete genomes demonstrates inadequacy of the white-rot/brown-rot paradigm for wood decay fungi.</title>
        <authorList>
            <person name="Riley R."/>
            <person name="Salamov A.A."/>
            <person name="Brown D.W."/>
            <person name="Nagy L.G."/>
            <person name="Floudas D."/>
            <person name="Held B.W."/>
            <person name="Levasseur A."/>
            <person name="Lombard V."/>
            <person name="Morin E."/>
            <person name="Otillar R."/>
            <person name="Lindquist E.A."/>
            <person name="Sun H."/>
            <person name="LaButti K.M."/>
            <person name="Schmutz J."/>
            <person name="Jabbour D."/>
            <person name="Luo H."/>
            <person name="Baker S.E."/>
            <person name="Pisabarro A.G."/>
            <person name="Walton J.D."/>
            <person name="Blanchette R.A."/>
            <person name="Henrissat B."/>
            <person name="Martin F."/>
            <person name="Cullen D."/>
            <person name="Hibbett D.S."/>
            <person name="Grigoriev I.V."/>
        </authorList>
    </citation>
    <scope>NUCLEOTIDE SEQUENCE [LARGE SCALE GENOMIC DNA]</scope>
    <source>
        <strain evidence="10">MUCL 33604</strain>
    </source>
</reference>
<feature type="compositionally biased region" description="Polar residues" evidence="7">
    <location>
        <begin position="163"/>
        <end position="179"/>
    </location>
</feature>
<keyword evidence="6" id="KW-0012">Acyltransferase</keyword>
<evidence type="ECO:0000256" key="5">
    <source>
        <dbReference type="ARBA" id="ARBA00023136"/>
    </source>
</evidence>
<feature type="transmembrane region" description="Helical" evidence="8">
    <location>
        <begin position="78"/>
        <end position="99"/>
    </location>
</feature>
<evidence type="ECO:0000256" key="1">
    <source>
        <dbReference type="ARBA" id="ARBA00022679"/>
    </source>
</evidence>
<feature type="region of interest" description="Disordered" evidence="7">
    <location>
        <begin position="155"/>
        <end position="194"/>
    </location>
</feature>
<keyword evidence="10" id="KW-1185">Reference proteome</keyword>
<evidence type="ECO:0000256" key="2">
    <source>
        <dbReference type="ARBA" id="ARBA00022692"/>
    </source>
</evidence>
<evidence type="ECO:0000256" key="3">
    <source>
        <dbReference type="ARBA" id="ARBA00022989"/>
    </source>
</evidence>
<sequence length="362" mass="39605">MEKYSAFRDPGTGIQPFLTPVPPLGSDASTKYLLPIAYILGILRTLLVLTLTLVYILLVRGVCLVFTPIPPLHRAITFIFTALISRLVLLSFGLLWIPVEVVSRKRGKGTKVGSWSPRAGDIIISNWVSWIEILWLAFRYNPIFLLPIPSSPIPTPQIQSPSRNQPQTPGRRTGTGSAALSSPTPLTHTSTPRIPINKFKPVSLLQIIGVTGTIPQPDEGQGGMSLEDIRSKSDRPVVLFPECTTSNGRGMLRFGEVGLDEVITGKGYNVFLMCVRYDPPTPLSSTLTHSIPSSTMNPLPHLFQLTTSLAPPTLSVRLVAPSEPLDQGGVEDAIAGIGKMKRIGMGWEDKARFLDFYWGKTK</sequence>
<protein>
    <recommendedName>
        <fullName evidence="11">Phospholipid/glycerol acyltransferase domain-containing protein</fullName>
    </recommendedName>
</protein>
<dbReference type="GO" id="GO:0006629">
    <property type="term" value="P:lipid metabolic process"/>
    <property type="evidence" value="ECO:0007669"/>
    <property type="project" value="UniProtKB-KW"/>
</dbReference>
<dbReference type="InParanoid" id="A0A067QCQ7"/>